<dbReference type="InterPro" id="IPR001516">
    <property type="entry name" value="Proton_antipo_N"/>
</dbReference>
<evidence type="ECO:0000256" key="2">
    <source>
        <dbReference type="ARBA" id="ARBA00022692"/>
    </source>
</evidence>
<name>A0A811TEX1_9EURY</name>
<keyword evidence="2 5" id="KW-0812">Transmembrane</keyword>
<dbReference type="Pfam" id="PF00361">
    <property type="entry name" value="Proton_antipo_M"/>
    <property type="match status" value="1"/>
</dbReference>
<feature type="transmembrane region" description="Helical" evidence="5">
    <location>
        <begin position="409"/>
        <end position="429"/>
    </location>
</feature>
<feature type="transmembrane region" description="Helical" evidence="5">
    <location>
        <begin position="658"/>
        <end position="677"/>
    </location>
</feature>
<comment type="subcellular location">
    <subcellularLocation>
        <location evidence="1">Membrane</location>
        <topology evidence="1">Multi-pass membrane protein</topology>
    </subcellularLocation>
</comment>
<feature type="transmembrane region" description="Helical" evidence="5">
    <location>
        <begin position="37"/>
        <end position="57"/>
    </location>
</feature>
<dbReference type="Pfam" id="PF00662">
    <property type="entry name" value="Proton_antipo_N"/>
    <property type="match status" value="1"/>
</dbReference>
<dbReference type="GO" id="GO:0003954">
    <property type="term" value="F:NADH dehydrogenase activity"/>
    <property type="evidence" value="ECO:0007669"/>
    <property type="project" value="TreeGrafter"/>
</dbReference>
<dbReference type="NCBIfam" id="TIGR01974">
    <property type="entry name" value="NDH_I_L"/>
    <property type="match status" value="1"/>
</dbReference>
<feature type="domain" description="NADH-Ubiquinone oxidoreductase (complex I) chain 5 N-terminal" evidence="7">
    <location>
        <begin position="70"/>
        <end position="117"/>
    </location>
</feature>
<dbReference type="EMBL" id="CAJHIS010000020">
    <property type="protein sequence ID" value="CAD6494400.1"/>
    <property type="molecule type" value="Genomic_DNA"/>
</dbReference>
<evidence type="ECO:0000313" key="9">
    <source>
        <dbReference type="Proteomes" id="UP000634805"/>
    </source>
</evidence>
<feature type="transmembrane region" description="Helical" evidence="5">
    <location>
        <begin position="335"/>
        <end position="356"/>
    </location>
</feature>
<dbReference type="PANTHER" id="PTHR42829:SF2">
    <property type="entry name" value="NADH-UBIQUINONE OXIDOREDUCTASE CHAIN 5"/>
    <property type="match status" value="1"/>
</dbReference>
<dbReference type="InterPro" id="IPR003945">
    <property type="entry name" value="NU5C-like"/>
</dbReference>
<evidence type="ECO:0000313" key="8">
    <source>
        <dbReference type="EMBL" id="CAD6494400.1"/>
    </source>
</evidence>
<evidence type="ECO:0000259" key="7">
    <source>
        <dbReference type="Pfam" id="PF00662"/>
    </source>
</evidence>
<sequence>MILVPAEVAWLCFLFPFAGALLSPVLARIHPRLRDYGALFFSFLAALCSVMFIPYLFHLEKLPLEVAFVWLTVPIELNVGVLVDPLSIVMANVVAVISFIIMVYSLGYMKGDQCLTRWWMWMNLFIGSMLLLVLSNNLLFLFIGWKMVGLCSWGLIGFYYKDERKYWIGGPPPTKYTTPSHCGLKAMVVTSMGDVLMLGGILIMYAYAGTLNILELYATSAVWIPEMAKSSGLILLMIVMLLAGPIGKSAQFPLHEWLPEAMAGPGPVSALIHAATMVKSGVYMVARLLPIFYYGYWVSGCIEASYFFILIAWVGAITAFIAATQGMVALELKKALAFSTVSQIGYMMLALGVAGLTFSSLEGGFTSGIFHLFNHALFKACLFLCAGSVIHTAHSIYMNDMGAIKKFMPFTWVFMLIASLSLMGVPPFPGFWSKDAILASTLATNNYPLFALALVTVVITAFYTTRFFGMTFHGMESKNIEKLKKKGAHLTEVHRTMVIACGALAIIIIICGLFGLPLEHFFGHGFGHTLAELNLPFEHARHSMPHLLVPLLSVLSVVTGVVPAYLLYFSGKIDPAGIVEKHASMKILHRFLWNRWYIDSFYYMFFVGGTTRLYTLVPRYIEKPLDNFFHKLIPSIPGRLVNLVKYIQTESGTISFNLLYILLFYIFVLLVILWVVLR</sequence>
<dbReference type="PRINTS" id="PR01435">
    <property type="entry name" value="NPOXDRDTASE5"/>
</dbReference>
<proteinExistence type="predicted"/>
<feature type="transmembrane region" description="Helical" evidence="5">
    <location>
        <begin position="493"/>
        <end position="516"/>
    </location>
</feature>
<accession>A0A811TEX1</accession>
<dbReference type="InterPro" id="IPR001750">
    <property type="entry name" value="ND/Mrp_TM"/>
</dbReference>
<dbReference type="GO" id="GO:0051911">
    <property type="term" value="F:Methanosarcina-phenazine hydrogenase activity"/>
    <property type="evidence" value="ECO:0007669"/>
    <property type="project" value="UniProtKB-EC"/>
</dbReference>
<feature type="transmembrane region" description="Helical" evidence="5">
    <location>
        <begin position="376"/>
        <end position="397"/>
    </location>
</feature>
<dbReference type="Proteomes" id="UP000634805">
    <property type="component" value="Unassembled WGS sequence"/>
</dbReference>
<evidence type="ECO:0000256" key="4">
    <source>
        <dbReference type="ARBA" id="ARBA00023136"/>
    </source>
</evidence>
<dbReference type="PANTHER" id="PTHR42829">
    <property type="entry name" value="NADH-UBIQUINONE OXIDOREDUCTASE CHAIN 5"/>
    <property type="match status" value="1"/>
</dbReference>
<evidence type="ECO:0000256" key="5">
    <source>
        <dbReference type="SAM" id="Phobius"/>
    </source>
</evidence>
<keyword evidence="8" id="KW-0560">Oxidoreductase</keyword>
<dbReference type="GO" id="GO:0015990">
    <property type="term" value="P:electron transport coupled proton transport"/>
    <property type="evidence" value="ECO:0007669"/>
    <property type="project" value="TreeGrafter"/>
</dbReference>
<dbReference type="GO" id="GO:0008137">
    <property type="term" value="F:NADH dehydrogenase (ubiquinone) activity"/>
    <property type="evidence" value="ECO:0007669"/>
    <property type="project" value="InterPro"/>
</dbReference>
<evidence type="ECO:0000256" key="3">
    <source>
        <dbReference type="ARBA" id="ARBA00022989"/>
    </source>
</evidence>
<feature type="transmembrane region" description="Helical" evidence="5">
    <location>
        <begin position="230"/>
        <end position="247"/>
    </location>
</feature>
<feature type="transmembrane region" description="Helical" evidence="5">
    <location>
        <begin position="304"/>
        <end position="323"/>
    </location>
</feature>
<keyword evidence="4 5" id="KW-0472">Membrane</keyword>
<dbReference type="AlphaFoldDB" id="A0A811TEX1"/>
<protein>
    <submittedName>
        <fullName evidence="8">F(420)H(2) dehydrogenase subunit L</fullName>
        <ecNumber evidence="8">1.12.98.3</ecNumber>
    </submittedName>
</protein>
<feature type="transmembrane region" description="Helical" evidence="5">
    <location>
        <begin position="449"/>
        <end position="472"/>
    </location>
</feature>
<feature type="transmembrane region" description="Helical" evidence="5">
    <location>
        <begin position="547"/>
        <end position="568"/>
    </location>
</feature>
<dbReference type="EC" id="1.12.98.3" evidence="8"/>
<evidence type="ECO:0000259" key="6">
    <source>
        <dbReference type="Pfam" id="PF00361"/>
    </source>
</evidence>
<keyword evidence="3 5" id="KW-1133">Transmembrane helix</keyword>
<reference evidence="8" key="1">
    <citation type="submission" date="2020-10" db="EMBL/GenBank/DDBJ databases">
        <authorList>
            <person name="Hahn C.J."/>
            <person name="Laso-Perez R."/>
            <person name="Vulcano F."/>
            <person name="Vaziourakis K.-M."/>
            <person name="Stokke R."/>
            <person name="Steen I.H."/>
            <person name="Teske A."/>
            <person name="Boetius A."/>
            <person name="Liebeke M."/>
            <person name="Amann R."/>
            <person name="Knittel K."/>
        </authorList>
    </citation>
    <scope>NUCLEOTIDE SEQUENCE</scope>
    <source>
        <strain evidence="8">Gfbio:e3339647-f889-4370-9287-4fb5cb688e4c:AG392D22_GoMArc1</strain>
    </source>
</reference>
<feature type="domain" description="NADH:quinone oxidoreductase/Mrp antiporter transmembrane" evidence="6">
    <location>
        <begin position="135"/>
        <end position="460"/>
    </location>
</feature>
<comment type="caution">
    <text evidence="8">The sequence shown here is derived from an EMBL/GenBank/DDBJ whole genome shotgun (WGS) entry which is preliminary data.</text>
</comment>
<feature type="transmembrane region" description="Helical" evidence="5">
    <location>
        <begin position="118"/>
        <end position="134"/>
    </location>
</feature>
<feature type="transmembrane region" description="Helical" evidence="5">
    <location>
        <begin position="89"/>
        <end position="106"/>
    </location>
</feature>
<feature type="transmembrane region" description="Helical" evidence="5">
    <location>
        <begin position="195"/>
        <end position="218"/>
    </location>
</feature>
<gene>
    <name evidence="8" type="primary">fpoL_2</name>
    <name evidence="8" type="ORF">EMLJLAPB_00772</name>
</gene>
<dbReference type="InterPro" id="IPR018393">
    <property type="entry name" value="NADHpl_OxRdtase_5_subgr"/>
</dbReference>
<evidence type="ECO:0000256" key="1">
    <source>
        <dbReference type="ARBA" id="ARBA00004141"/>
    </source>
</evidence>
<dbReference type="PRINTS" id="PR01434">
    <property type="entry name" value="NADHDHGNASE5"/>
</dbReference>
<organism evidence="8 9">
    <name type="scientific">Candidatus Argoarchaeum ethanivorans</name>
    <dbReference type="NCBI Taxonomy" id="2608793"/>
    <lineage>
        <taxon>Archaea</taxon>
        <taxon>Methanobacteriati</taxon>
        <taxon>Methanobacteriota</taxon>
        <taxon>Stenosarchaea group</taxon>
        <taxon>Methanomicrobia</taxon>
        <taxon>Methanosarcinales</taxon>
        <taxon>Methanosarcinales incertae sedis</taxon>
        <taxon>GOM Arc I cluster</taxon>
        <taxon>Candidatus Argoarchaeum</taxon>
    </lineage>
</organism>
<dbReference type="GO" id="GO:0016020">
    <property type="term" value="C:membrane"/>
    <property type="evidence" value="ECO:0007669"/>
    <property type="project" value="UniProtKB-SubCell"/>
</dbReference>
<dbReference type="GO" id="GO:0042773">
    <property type="term" value="P:ATP synthesis coupled electron transport"/>
    <property type="evidence" value="ECO:0007669"/>
    <property type="project" value="InterPro"/>
</dbReference>